<dbReference type="CDD" id="cd11062">
    <property type="entry name" value="CYP58-like"/>
    <property type="match status" value="1"/>
</dbReference>
<dbReference type="Pfam" id="PF00067">
    <property type="entry name" value="p450"/>
    <property type="match status" value="1"/>
</dbReference>
<accession>A0A4Y7S4Y7</accession>
<keyword evidence="6" id="KW-1133">Transmembrane helix</keyword>
<evidence type="ECO:0000313" key="8">
    <source>
        <dbReference type="Proteomes" id="UP000298030"/>
    </source>
</evidence>
<protein>
    <submittedName>
        <fullName evidence="7">Cytochrome P450</fullName>
    </submittedName>
</protein>
<evidence type="ECO:0000256" key="6">
    <source>
        <dbReference type="SAM" id="Phobius"/>
    </source>
</evidence>
<dbReference type="InterPro" id="IPR001128">
    <property type="entry name" value="Cyt_P450"/>
</dbReference>
<gene>
    <name evidence="7" type="ORF">FA13DRAFT_1747161</name>
</gene>
<dbReference type="InterPro" id="IPR050121">
    <property type="entry name" value="Cytochrome_P450_monoxygenase"/>
</dbReference>
<feature type="non-terminal residue" evidence="7">
    <location>
        <position position="529"/>
    </location>
</feature>
<dbReference type="Gene3D" id="1.10.630.10">
    <property type="entry name" value="Cytochrome P450"/>
    <property type="match status" value="1"/>
</dbReference>
<dbReference type="OrthoDB" id="1470350at2759"/>
<dbReference type="EMBL" id="QPFP01000330">
    <property type="protein sequence ID" value="TEB16419.1"/>
    <property type="molecule type" value="Genomic_DNA"/>
</dbReference>
<keyword evidence="6" id="KW-0472">Membrane</keyword>
<comment type="similarity">
    <text evidence="2">Belongs to the cytochrome P450 family.</text>
</comment>
<evidence type="ECO:0000256" key="4">
    <source>
        <dbReference type="ARBA" id="ARBA00023002"/>
    </source>
</evidence>
<keyword evidence="3" id="KW-0479">Metal-binding</keyword>
<dbReference type="STRING" id="71717.A0A4Y7S4Y7"/>
<organism evidence="7 8">
    <name type="scientific">Coprinellus micaceus</name>
    <name type="common">Glistening ink-cap mushroom</name>
    <name type="synonym">Coprinus micaceus</name>
    <dbReference type="NCBI Taxonomy" id="71717"/>
    <lineage>
        <taxon>Eukaryota</taxon>
        <taxon>Fungi</taxon>
        <taxon>Dikarya</taxon>
        <taxon>Basidiomycota</taxon>
        <taxon>Agaricomycotina</taxon>
        <taxon>Agaricomycetes</taxon>
        <taxon>Agaricomycetidae</taxon>
        <taxon>Agaricales</taxon>
        <taxon>Agaricineae</taxon>
        <taxon>Psathyrellaceae</taxon>
        <taxon>Coprinellus</taxon>
    </lineage>
</organism>
<sequence length="529" mass="59343">MNFIEIDSLLLLENKLSLSLACVLGLAIPWAVAITLYRLYLHPLSAFPGPALAGATGWYETYYEVYKRGKMVEKLEALHKRYGPVVRMGPNKLHFSDVAAYDAIYTNRDFRKTSQFYDVFLASEASFGTVDNKFAKARRDLLRSFFSRKGVLKLENVIQDTIDRLIISLANKVGSPKPLDLHRVFSCITMEVISAYCFAKHYDAINYPDYAYPVALALHMSNRMGCVAQHFPIVLDALFSLPDWLVRFVSPDALAFPDFRRTLDDHIEKILKDPTTLEQAEHDTIFHHMLNPKSGQEVPSEKSLKQEAAVLIAAGTETTANACAHAVFHVLTNPHVKERLKKELVEAWPDVEAPISLERLEKLPYLSAVAHEALRFSHGVTAVLPRAVPEATEIAGVVVPKGTIVHMGATFVHRNADIFPDPLTFRPERWIEKGSSDLGELPSSVLQGSEGVPRRQVCDQRSLHMPRFVLTPTPDSLAWAEIFLILGNVFRKVDLEIVDTTLQDLSDFEAYVLPIQQIPVKACVKRVEG</sequence>
<comment type="caution">
    <text evidence="7">The sequence shown here is derived from an EMBL/GenBank/DDBJ whole genome shotgun (WGS) entry which is preliminary data.</text>
</comment>
<dbReference type="GO" id="GO:0004497">
    <property type="term" value="F:monooxygenase activity"/>
    <property type="evidence" value="ECO:0007669"/>
    <property type="project" value="InterPro"/>
</dbReference>
<dbReference type="AlphaFoldDB" id="A0A4Y7S4Y7"/>
<dbReference type="GO" id="GO:0020037">
    <property type="term" value="F:heme binding"/>
    <property type="evidence" value="ECO:0007669"/>
    <property type="project" value="InterPro"/>
</dbReference>
<feature type="transmembrane region" description="Helical" evidence="6">
    <location>
        <begin position="16"/>
        <end position="37"/>
    </location>
</feature>
<reference evidence="7 8" key="1">
    <citation type="journal article" date="2019" name="Nat. Ecol. Evol.">
        <title>Megaphylogeny resolves global patterns of mushroom evolution.</title>
        <authorList>
            <person name="Varga T."/>
            <person name="Krizsan K."/>
            <person name="Foldi C."/>
            <person name="Dima B."/>
            <person name="Sanchez-Garcia M."/>
            <person name="Sanchez-Ramirez S."/>
            <person name="Szollosi G.J."/>
            <person name="Szarkandi J.G."/>
            <person name="Papp V."/>
            <person name="Albert L."/>
            <person name="Andreopoulos W."/>
            <person name="Angelini C."/>
            <person name="Antonin V."/>
            <person name="Barry K.W."/>
            <person name="Bougher N.L."/>
            <person name="Buchanan P."/>
            <person name="Buyck B."/>
            <person name="Bense V."/>
            <person name="Catcheside P."/>
            <person name="Chovatia M."/>
            <person name="Cooper J."/>
            <person name="Damon W."/>
            <person name="Desjardin D."/>
            <person name="Finy P."/>
            <person name="Geml J."/>
            <person name="Haridas S."/>
            <person name="Hughes K."/>
            <person name="Justo A."/>
            <person name="Karasinski D."/>
            <person name="Kautmanova I."/>
            <person name="Kiss B."/>
            <person name="Kocsube S."/>
            <person name="Kotiranta H."/>
            <person name="LaButti K.M."/>
            <person name="Lechner B.E."/>
            <person name="Liimatainen K."/>
            <person name="Lipzen A."/>
            <person name="Lukacs Z."/>
            <person name="Mihaltcheva S."/>
            <person name="Morgado L.N."/>
            <person name="Niskanen T."/>
            <person name="Noordeloos M.E."/>
            <person name="Ohm R.A."/>
            <person name="Ortiz-Santana B."/>
            <person name="Ovrebo C."/>
            <person name="Racz N."/>
            <person name="Riley R."/>
            <person name="Savchenko A."/>
            <person name="Shiryaev A."/>
            <person name="Soop K."/>
            <person name="Spirin V."/>
            <person name="Szebenyi C."/>
            <person name="Tomsovsky M."/>
            <person name="Tulloss R.E."/>
            <person name="Uehling J."/>
            <person name="Grigoriev I.V."/>
            <person name="Vagvolgyi C."/>
            <person name="Papp T."/>
            <person name="Martin F.M."/>
            <person name="Miettinen O."/>
            <person name="Hibbett D.S."/>
            <person name="Nagy L.G."/>
        </authorList>
    </citation>
    <scope>NUCLEOTIDE SEQUENCE [LARGE SCALE GENOMIC DNA]</scope>
    <source>
        <strain evidence="7 8">FP101781</strain>
    </source>
</reference>
<name>A0A4Y7S4Y7_COPMI</name>
<evidence type="ECO:0000313" key="7">
    <source>
        <dbReference type="EMBL" id="TEB16419.1"/>
    </source>
</evidence>
<dbReference type="Proteomes" id="UP000298030">
    <property type="component" value="Unassembled WGS sequence"/>
</dbReference>
<keyword evidence="6" id="KW-0812">Transmembrane</keyword>
<dbReference type="SUPFAM" id="SSF48264">
    <property type="entry name" value="Cytochrome P450"/>
    <property type="match status" value="1"/>
</dbReference>
<dbReference type="GO" id="GO:0016705">
    <property type="term" value="F:oxidoreductase activity, acting on paired donors, with incorporation or reduction of molecular oxygen"/>
    <property type="evidence" value="ECO:0007669"/>
    <property type="project" value="InterPro"/>
</dbReference>
<dbReference type="GO" id="GO:0005506">
    <property type="term" value="F:iron ion binding"/>
    <property type="evidence" value="ECO:0007669"/>
    <property type="project" value="InterPro"/>
</dbReference>
<dbReference type="InterPro" id="IPR036396">
    <property type="entry name" value="Cyt_P450_sf"/>
</dbReference>
<comment type="pathway">
    <text evidence="1">Secondary metabolite biosynthesis.</text>
</comment>
<keyword evidence="5" id="KW-0408">Iron</keyword>
<keyword evidence="4" id="KW-0560">Oxidoreductase</keyword>
<dbReference type="PRINTS" id="PR00463">
    <property type="entry name" value="EP450I"/>
</dbReference>
<dbReference type="PANTHER" id="PTHR24305:SF157">
    <property type="entry name" value="N-ACETYLTRYPTOPHAN 6-HYDROXYLASE IVOC-RELATED"/>
    <property type="match status" value="1"/>
</dbReference>
<proteinExistence type="inferred from homology"/>
<evidence type="ECO:0000256" key="5">
    <source>
        <dbReference type="ARBA" id="ARBA00023004"/>
    </source>
</evidence>
<dbReference type="PANTHER" id="PTHR24305">
    <property type="entry name" value="CYTOCHROME P450"/>
    <property type="match status" value="1"/>
</dbReference>
<evidence type="ECO:0000256" key="1">
    <source>
        <dbReference type="ARBA" id="ARBA00005179"/>
    </source>
</evidence>
<evidence type="ECO:0000256" key="2">
    <source>
        <dbReference type="ARBA" id="ARBA00010617"/>
    </source>
</evidence>
<dbReference type="InterPro" id="IPR002401">
    <property type="entry name" value="Cyt_P450_E_grp-I"/>
</dbReference>
<keyword evidence="8" id="KW-1185">Reference proteome</keyword>
<evidence type="ECO:0000256" key="3">
    <source>
        <dbReference type="ARBA" id="ARBA00022723"/>
    </source>
</evidence>